<evidence type="ECO:0000313" key="8">
    <source>
        <dbReference type="EMBL" id="EMI20546.1"/>
    </source>
</evidence>
<dbReference type="RefSeq" id="WP_008695748.1">
    <property type="nucleotide sequence ID" value="NZ_ANOG01000359.1"/>
</dbReference>
<evidence type="ECO:0000256" key="5">
    <source>
        <dbReference type="ARBA" id="ARBA00022898"/>
    </source>
</evidence>
<comment type="cofactor">
    <cofactor evidence="1 6">
        <name>pyridoxal 5'-phosphate</name>
        <dbReference type="ChEBI" id="CHEBI:597326"/>
    </cofactor>
</comment>
<dbReference type="EC" id="2.6.1.-" evidence="6"/>
<dbReference type="CDD" id="cd00609">
    <property type="entry name" value="AAT_like"/>
    <property type="match status" value="1"/>
</dbReference>
<name>M5RMW3_9BACT</name>
<evidence type="ECO:0000259" key="7">
    <source>
        <dbReference type="Pfam" id="PF00155"/>
    </source>
</evidence>
<dbReference type="InterPro" id="IPR050596">
    <property type="entry name" value="AspAT/PAT-like"/>
</dbReference>
<dbReference type="SUPFAM" id="SSF53383">
    <property type="entry name" value="PLP-dependent transferases"/>
    <property type="match status" value="1"/>
</dbReference>
<evidence type="ECO:0000256" key="3">
    <source>
        <dbReference type="ARBA" id="ARBA00022576"/>
    </source>
</evidence>
<comment type="caution">
    <text evidence="8">The sequence shown here is derived from an EMBL/GenBank/DDBJ whole genome shotgun (WGS) entry which is preliminary data.</text>
</comment>
<accession>M5RMW3</accession>
<evidence type="ECO:0000256" key="4">
    <source>
        <dbReference type="ARBA" id="ARBA00022679"/>
    </source>
</evidence>
<dbReference type="AlphaFoldDB" id="M5RMW3"/>
<dbReference type="OrthoDB" id="231967at2"/>
<keyword evidence="9" id="KW-1185">Reference proteome</keyword>
<dbReference type="InterPro" id="IPR004838">
    <property type="entry name" value="NHTrfase_class1_PyrdxlP-BS"/>
</dbReference>
<dbReference type="PANTHER" id="PTHR46383">
    <property type="entry name" value="ASPARTATE AMINOTRANSFERASE"/>
    <property type="match status" value="1"/>
</dbReference>
<evidence type="ECO:0000256" key="6">
    <source>
        <dbReference type="RuleBase" id="RU000481"/>
    </source>
</evidence>
<dbReference type="PANTHER" id="PTHR46383:SF1">
    <property type="entry name" value="ASPARTATE AMINOTRANSFERASE"/>
    <property type="match status" value="1"/>
</dbReference>
<evidence type="ECO:0000313" key="9">
    <source>
        <dbReference type="Proteomes" id="UP000011991"/>
    </source>
</evidence>
<keyword evidence="3 6" id="KW-0032">Aminotransferase</keyword>
<protein>
    <recommendedName>
        <fullName evidence="6">Aminotransferase</fullName>
        <ecNumber evidence="6">2.6.1.-</ecNumber>
    </recommendedName>
</protein>
<dbReference type="Proteomes" id="UP000011991">
    <property type="component" value="Unassembled WGS sequence"/>
</dbReference>
<dbReference type="Pfam" id="PF00155">
    <property type="entry name" value="Aminotran_1_2"/>
    <property type="match status" value="1"/>
</dbReference>
<comment type="similarity">
    <text evidence="2 6">Belongs to the class-I pyridoxal-phosphate-dependent aminotransferase family.</text>
</comment>
<keyword evidence="4 6" id="KW-0808">Transferase</keyword>
<feature type="domain" description="Aminotransferase class I/classII large" evidence="7">
    <location>
        <begin position="16"/>
        <end position="350"/>
    </location>
</feature>
<dbReference type="Gene3D" id="3.40.640.10">
    <property type="entry name" value="Type I PLP-dependent aspartate aminotransferase-like (Major domain)"/>
    <property type="match status" value="1"/>
</dbReference>
<dbReference type="GO" id="GO:0006520">
    <property type="term" value="P:amino acid metabolic process"/>
    <property type="evidence" value="ECO:0007669"/>
    <property type="project" value="InterPro"/>
</dbReference>
<dbReference type="PROSITE" id="PS00105">
    <property type="entry name" value="AA_TRANSFER_CLASS_1"/>
    <property type="match status" value="1"/>
</dbReference>
<keyword evidence="5" id="KW-0663">Pyridoxal phosphate</keyword>
<dbReference type="GO" id="GO:0008483">
    <property type="term" value="F:transaminase activity"/>
    <property type="evidence" value="ECO:0007669"/>
    <property type="project" value="UniProtKB-KW"/>
</dbReference>
<dbReference type="InterPro" id="IPR015421">
    <property type="entry name" value="PyrdxlP-dep_Trfase_major"/>
</dbReference>
<sequence>MAIAEKVRQLRASGRDVISLALGDTHTSPPTAVVDAINQAIAAGDTHYSSAAGLEPLREAIAQNYYATRFLPEHILIVPGVKQGLFYLFRATNPKRISVLEPTWLGYKATAGLLNTEIVSVDRTHPNWLDHVAKEEFDLLTICSPNNPDGKIFNQQESEALLNICKSKNAWLISDEIYSTYDYDSKWNSMAQFSYDKLVVCNGFSKSHAMTGMRVGWIASQNPKVIEDSCKLQQHIATCPCTPVQRGLVTQADPQLAALRDTALIYNQNRMLIAEKLEGFSSYLPDGALYYFVPTSVLGGGSGADVAEQLLAEQGVAVVPGVAYGDSFEEFVRISFSTAESTLRSAIDRIRDFTNSRN</sequence>
<evidence type="ECO:0000256" key="1">
    <source>
        <dbReference type="ARBA" id="ARBA00001933"/>
    </source>
</evidence>
<dbReference type="InterPro" id="IPR015424">
    <property type="entry name" value="PyrdxlP-dep_Trfase"/>
</dbReference>
<dbReference type="EMBL" id="ANOG01000359">
    <property type="protein sequence ID" value="EMI20546.1"/>
    <property type="molecule type" value="Genomic_DNA"/>
</dbReference>
<dbReference type="PATRIC" id="fig|1265738.3.peg.2538"/>
<dbReference type="GO" id="GO:0030170">
    <property type="term" value="F:pyridoxal phosphate binding"/>
    <property type="evidence" value="ECO:0007669"/>
    <property type="project" value="InterPro"/>
</dbReference>
<organism evidence="8 9">
    <name type="scientific">Rhodopirellula maiorica SM1</name>
    <dbReference type="NCBI Taxonomy" id="1265738"/>
    <lineage>
        <taxon>Bacteria</taxon>
        <taxon>Pseudomonadati</taxon>
        <taxon>Planctomycetota</taxon>
        <taxon>Planctomycetia</taxon>
        <taxon>Pirellulales</taxon>
        <taxon>Pirellulaceae</taxon>
        <taxon>Novipirellula</taxon>
    </lineage>
</organism>
<reference evidence="8 9" key="1">
    <citation type="journal article" date="2013" name="Mar. Genomics">
        <title>Expression of sulfatases in Rhodopirellula baltica and the diversity of sulfatases in the genus Rhodopirellula.</title>
        <authorList>
            <person name="Wegner C.E."/>
            <person name="Richter-Heitmann T."/>
            <person name="Klindworth A."/>
            <person name="Klockow C."/>
            <person name="Richter M."/>
            <person name="Achstetter T."/>
            <person name="Glockner F.O."/>
            <person name="Harder J."/>
        </authorList>
    </citation>
    <scope>NUCLEOTIDE SEQUENCE [LARGE SCALE GENOMIC DNA]</scope>
    <source>
        <strain evidence="8 9">SM1</strain>
    </source>
</reference>
<evidence type="ECO:0000256" key="2">
    <source>
        <dbReference type="ARBA" id="ARBA00007441"/>
    </source>
</evidence>
<dbReference type="InterPro" id="IPR004839">
    <property type="entry name" value="Aminotransferase_I/II_large"/>
</dbReference>
<proteinExistence type="inferred from homology"/>
<gene>
    <name evidence="8" type="ORF">RMSM_02525</name>
</gene>